<evidence type="ECO:0000256" key="1">
    <source>
        <dbReference type="SAM" id="Phobius"/>
    </source>
</evidence>
<name>A0AAE0LQ75_9PEZI</name>
<dbReference type="RefSeq" id="XP_062656393.1">
    <property type="nucleotide sequence ID" value="XM_062806763.1"/>
</dbReference>
<evidence type="ECO:0000313" key="3">
    <source>
        <dbReference type="Proteomes" id="UP001278766"/>
    </source>
</evidence>
<dbReference type="SUPFAM" id="SSF53448">
    <property type="entry name" value="Nucleotide-diphospho-sugar transferases"/>
    <property type="match status" value="1"/>
</dbReference>
<keyword evidence="1" id="KW-0812">Transmembrane</keyword>
<comment type="caution">
    <text evidence="2">The sequence shown here is derived from an EMBL/GenBank/DDBJ whole genome shotgun (WGS) entry which is preliminary data.</text>
</comment>
<keyword evidence="1" id="KW-1133">Transmembrane helix</keyword>
<sequence length="363" mass="41703">MPNGDMAAGDSTPLKVTNILSSRKLRLLIPATLFIGIYIVFGHRYTYDALSNIPSPAAWSKGQPDSTTPTDESAVDWSQFAYTQYVTDNEYLCNSVMLLERLQHVNSRADRVMMYPSYMLDQGAKPGSSPTSSNARLLIKARDEYGAKLVPIEVQSREGNDKTWAESFTKLLAFNQTQYKRVLSLDSDSVVLQNMDELFLLPSCPVAMPRAYWLYPETKILSSQLVLVEPSEHEFARVMAKVDAAGPDDYDMEILNYLYGDTALVLPHRPYDLLTQVFRWEGDEYAKYLGDENEAWDPVAVFNEAKFLHFSDWPVPKPWKENTNFRNQKQPACRVRKGTEYCVERDLWNGFYEDFMQRRKRIC</sequence>
<gene>
    <name evidence="2" type="ORF">B0H64DRAFT_444197</name>
</gene>
<reference evidence="2" key="1">
    <citation type="journal article" date="2023" name="Mol. Phylogenet. Evol.">
        <title>Genome-scale phylogeny and comparative genomics of the fungal order Sordariales.</title>
        <authorList>
            <person name="Hensen N."/>
            <person name="Bonometti L."/>
            <person name="Westerberg I."/>
            <person name="Brannstrom I.O."/>
            <person name="Guillou S."/>
            <person name="Cros-Aarteil S."/>
            <person name="Calhoun S."/>
            <person name="Haridas S."/>
            <person name="Kuo A."/>
            <person name="Mondo S."/>
            <person name="Pangilinan J."/>
            <person name="Riley R."/>
            <person name="LaButti K."/>
            <person name="Andreopoulos B."/>
            <person name="Lipzen A."/>
            <person name="Chen C."/>
            <person name="Yan M."/>
            <person name="Daum C."/>
            <person name="Ng V."/>
            <person name="Clum A."/>
            <person name="Steindorff A."/>
            <person name="Ohm R.A."/>
            <person name="Martin F."/>
            <person name="Silar P."/>
            <person name="Natvig D.O."/>
            <person name="Lalanne C."/>
            <person name="Gautier V."/>
            <person name="Ament-Velasquez S.L."/>
            <person name="Kruys A."/>
            <person name="Hutchinson M.I."/>
            <person name="Powell A.J."/>
            <person name="Barry K."/>
            <person name="Miller A.N."/>
            <person name="Grigoriev I.V."/>
            <person name="Debuchy R."/>
            <person name="Gladieux P."/>
            <person name="Hiltunen Thoren M."/>
            <person name="Johannesson H."/>
        </authorList>
    </citation>
    <scope>NUCLEOTIDE SEQUENCE</scope>
    <source>
        <strain evidence="2">CBS 168.71</strain>
    </source>
</reference>
<dbReference type="AlphaFoldDB" id="A0AAE0LQ75"/>
<dbReference type="PANTHER" id="PTHR11183">
    <property type="entry name" value="GLYCOGENIN SUBFAMILY MEMBER"/>
    <property type="match status" value="1"/>
</dbReference>
<keyword evidence="1" id="KW-0472">Membrane</keyword>
<dbReference type="Proteomes" id="UP001278766">
    <property type="component" value="Unassembled WGS sequence"/>
</dbReference>
<keyword evidence="3" id="KW-1185">Reference proteome</keyword>
<organism evidence="2 3">
    <name type="scientific">Chaetomium fimeti</name>
    <dbReference type="NCBI Taxonomy" id="1854472"/>
    <lineage>
        <taxon>Eukaryota</taxon>
        <taxon>Fungi</taxon>
        <taxon>Dikarya</taxon>
        <taxon>Ascomycota</taxon>
        <taxon>Pezizomycotina</taxon>
        <taxon>Sordariomycetes</taxon>
        <taxon>Sordariomycetidae</taxon>
        <taxon>Sordariales</taxon>
        <taxon>Chaetomiaceae</taxon>
        <taxon>Chaetomium</taxon>
    </lineage>
</organism>
<feature type="transmembrane region" description="Helical" evidence="1">
    <location>
        <begin position="25"/>
        <end position="45"/>
    </location>
</feature>
<evidence type="ECO:0000313" key="2">
    <source>
        <dbReference type="EMBL" id="KAK3292879.1"/>
    </source>
</evidence>
<dbReference type="InterPro" id="IPR029044">
    <property type="entry name" value="Nucleotide-diphossugar_trans"/>
</dbReference>
<dbReference type="GeneID" id="87843711"/>
<dbReference type="Gene3D" id="3.90.550.10">
    <property type="entry name" value="Spore Coat Polysaccharide Biosynthesis Protein SpsA, Chain A"/>
    <property type="match status" value="1"/>
</dbReference>
<dbReference type="EMBL" id="JAUEPN010000006">
    <property type="protein sequence ID" value="KAK3292879.1"/>
    <property type="molecule type" value="Genomic_DNA"/>
</dbReference>
<reference evidence="2" key="2">
    <citation type="submission" date="2023-06" db="EMBL/GenBank/DDBJ databases">
        <authorList>
            <consortium name="Lawrence Berkeley National Laboratory"/>
            <person name="Haridas S."/>
            <person name="Hensen N."/>
            <person name="Bonometti L."/>
            <person name="Westerberg I."/>
            <person name="Brannstrom I.O."/>
            <person name="Guillou S."/>
            <person name="Cros-Aarteil S."/>
            <person name="Calhoun S."/>
            <person name="Kuo A."/>
            <person name="Mondo S."/>
            <person name="Pangilinan J."/>
            <person name="Riley R."/>
            <person name="Labutti K."/>
            <person name="Andreopoulos B."/>
            <person name="Lipzen A."/>
            <person name="Chen C."/>
            <person name="Yanf M."/>
            <person name="Daum C."/>
            <person name="Ng V."/>
            <person name="Clum A."/>
            <person name="Steindorff A."/>
            <person name="Ohm R."/>
            <person name="Martin F."/>
            <person name="Silar P."/>
            <person name="Natvig D."/>
            <person name="Lalanne C."/>
            <person name="Gautier V."/>
            <person name="Ament-Velasquez S.L."/>
            <person name="Kruys A."/>
            <person name="Hutchinson M.I."/>
            <person name="Powell A.J."/>
            <person name="Barry K."/>
            <person name="Miller A.N."/>
            <person name="Grigoriev I.V."/>
            <person name="Debuchy R."/>
            <person name="Gladieux P."/>
            <person name="Thoren M.H."/>
            <person name="Johannesson H."/>
        </authorList>
    </citation>
    <scope>NUCLEOTIDE SEQUENCE</scope>
    <source>
        <strain evidence="2">CBS 168.71</strain>
    </source>
</reference>
<protein>
    <submittedName>
        <fullName evidence="2">Glycosyltransferase family 8 protein</fullName>
    </submittedName>
</protein>
<accession>A0AAE0LQ75</accession>
<dbReference type="InterPro" id="IPR050587">
    <property type="entry name" value="GNT1/Glycosyltrans_8"/>
</dbReference>
<proteinExistence type="predicted"/>